<dbReference type="PANTHER" id="PTHR43640">
    <property type="entry name" value="OS07G0260300 PROTEIN"/>
    <property type="match status" value="1"/>
</dbReference>
<dbReference type="SUPFAM" id="SSF52833">
    <property type="entry name" value="Thioredoxin-like"/>
    <property type="match status" value="1"/>
</dbReference>
<protein>
    <submittedName>
        <fullName evidence="2">Thioredoxin family protein</fullName>
    </submittedName>
</protein>
<dbReference type="CDD" id="cd02969">
    <property type="entry name" value="PRX_like1"/>
    <property type="match status" value="1"/>
</dbReference>
<organism evidence="2 3">
    <name type="scientific">Gaoshiqia sediminis</name>
    <dbReference type="NCBI Taxonomy" id="2986998"/>
    <lineage>
        <taxon>Bacteria</taxon>
        <taxon>Pseudomonadati</taxon>
        <taxon>Bacteroidota</taxon>
        <taxon>Bacteroidia</taxon>
        <taxon>Marinilabiliales</taxon>
        <taxon>Prolixibacteraceae</taxon>
        <taxon>Gaoshiqia</taxon>
    </lineage>
</organism>
<evidence type="ECO:0000259" key="1">
    <source>
        <dbReference type="PROSITE" id="PS51352"/>
    </source>
</evidence>
<gene>
    <name evidence="2" type="ORF">N2K84_05220</name>
</gene>
<evidence type="ECO:0000313" key="2">
    <source>
        <dbReference type="EMBL" id="MCW0482121.1"/>
    </source>
</evidence>
<dbReference type="InterPro" id="IPR047262">
    <property type="entry name" value="PRX-like1"/>
</dbReference>
<dbReference type="InterPro" id="IPR013766">
    <property type="entry name" value="Thioredoxin_domain"/>
</dbReference>
<dbReference type="Gene3D" id="3.40.30.10">
    <property type="entry name" value="Glutaredoxin"/>
    <property type="match status" value="1"/>
</dbReference>
<reference evidence="2" key="1">
    <citation type="submission" date="2022-10" db="EMBL/GenBank/DDBJ databases">
        <title>Gaoshiqiia sediminis gen. nov., sp. nov., isolated from coastal sediment.</title>
        <authorList>
            <person name="Yu W.X."/>
            <person name="Mu D.S."/>
            <person name="Du J.Z."/>
            <person name="Liang Y.Q."/>
        </authorList>
    </citation>
    <scope>NUCLEOTIDE SEQUENCE</scope>
    <source>
        <strain evidence="2">A06</strain>
    </source>
</reference>
<sequence>MGFTLNIGQQAVDFNLPATDGKSYILANFHEFKYLVVFFTCNHCPYVTGSDELTRKIADRYREKGVGFVAINSNSENTYREDDFEHMVARMNEKKFPWIYLHDKSQDTARAYGALRTPHFFLFDENRKLVYTGRAVDNPKDVLKATEYDLERALEEITQGNPISIPVTNPIGCNVKWAGKEKHWMPADACDLVWEPKHKKSD</sequence>
<keyword evidence="3" id="KW-1185">Reference proteome</keyword>
<dbReference type="Pfam" id="PF08534">
    <property type="entry name" value="Redoxin"/>
    <property type="match status" value="1"/>
</dbReference>
<dbReference type="AlphaFoldDB" id="A0AA41Y280"/>
<proteinExistence type="predicted"/>
<dbReference type="RefSeq" id="WP_282590729.1">
    <property type="nucleotide sequence ID" value="NZ_JAPAAF010000005.1"/>
</dbReference>
<evidence type="ECO:0000313" key="3">
    <source>
        <dbReference type="Proteomes" id="UP001163821"/>
    </source>
</evidence>
<dbReference type="GO" id="GO:0016491">
    <property type="term" value="F:oxidoreductase activity"/>
    <property type="evidence" value="ECO:0007669"/>
    <property type="project" value="InterPro"/>
</dbReference>
<dbReference type="InterPro" id="IPR036249">
    <property type="entry name" value="Thioredoxin-like_sf"/>
</dbReference>
<accession>A0AA41Y280</accession>
<dbReference type="PROSITE" id="PS51352">
    <property type="entry name" value="THIOREDOXIN_2"/>
    <property type="match status" value="1"/>
</dbReference>
<dbReference type="Proteomes" id="UP001163821">
    <property type="component" value="Unassembled WGS sequence"/>
</dbReference>
<comment type="caution">
    <text evidence="2">The sequence shown here is derived from an EMBL/GenBank/DDBJ whole genome shotgun (WGS) entry which is preliminary data.</text>
</comment>
<dbReference type="PANTHER" id="PTHR43640:SF1">
    <property type="entry name" value="THIOREDOXIN-DEPENDENT PEROXIREDOXIN"/>
    <property type="match status" value="1"/>
</dbReference>
<feature type="domain" description="Thioredoxin" evidence="1">
    <location>
        <begin position="5"/>
        <end position="159"/>
    </location>
</feature>
<dbReference type="InterPro" id="IPR013740">
    <property type="entry name" value="Redoxin"/>
</dbReference>
<name>A0AA41Y280_9BACT</name>
<dbReference type="EMBL" id="JAPAAF010000005">
    <property type="protein sequence ID" value="MCW0482121.1"/>
    <property type="molecule type" value="Genomic_DNA"/>
</dbReference>